<dbReference type="InterPro" id="IPR002464">
    <property type="entry name" value="DNA/RNA_helicase_DEAH_CS"/>
</dbReference>
<keyword evidence="14" id="KW-0413">Isomerase</keyword>
<evidence type="ECO:0000256" key="16">
    <source>
        <dbReference type="ARBA" id="ARBA00049360"/>
    </source>
</evidence>
<keyword evidence="15" id="KW-0539">Nucleus</keyword>
<feature type="region of interest" description="Disordered" evidence="18">
    <location>
        <begin position="829"/>
        <end position="1000"/>
    </location>
</feature>
<keyword evidence="7" id="KW-0378">Hydrolase</keyword>
<evidence type="ECO:0000256" key="2">
    <source>
        <dbReference type="ARBA" id="ARBA00009146"/>
    </source>
</evidence>
<evidence type="ECO:0000256" key="7">
    <source>
        <dbReference type="ARBA" id="ARBA00022801"/>
    </source>
</evidence>
<evidence type="ECO:0000256" key="10">
    <source>
        <dbReference type="ARBA" id="ARBA00023004"/>
    </source>
</evidence>
<gene>
    <name evidence="20" type="ORF">g.15915</name>
</gene>
<evidence type="ECO:0000256" key="14">
    <source>
        <dbReference type="ARBA" id="ARBA00023235"/>
    </source>
</evidence>
<dbReference type="GO" id="GO:0005634">
    <property type="term" value="C:nucleus"/>
    <property type="evidence" value="ECO:0007669"/>
    <property type="project" value="UniProtKB-SubCell"/>
</dbReference>
<dbReference type="GO" id="GO:1904430">
    <property type="term" value="P:negative regulation of t-circle formation"/>
    <property type="evidence" value="ECO:0007669"/>
    <property type="project" value="TreeGrafter"/>
</dbReference>
<dbReference type="InterPro" id="IPR057498">
    <property type="entry name" value="Rtel1_ARCH"/>
</dbReference>
<dbReference type="GO" id="GO:0045910">
    <property type="term" value="P:negative regulation of DNA recombination"/>
    <property type="evidence" value="ECO:0007669"/>
    <property type="project" value="TreeGrafter"/>
</dbReference>
<dbReference type="SMART" id="SM00488">
    <property type="entry name" value="DEXDc2"/>
    <property type="match status" value="1"/>
</dbReference>
<dbReference type="FunFam" id="3.40.50.300:FF:000431">
    <property type="entry name" value="Regulator of telomere elongation helicase 1"/>
    <property type="match status" value="1"/>
</dbReference>
<dbReference type="PANTHER" id="PTHR11472:SF34">
    <property type="entry name" value="REGULATOR OF TELOMERE ELONGATION HELICASE 1"/>
    <property type="match status" value="1"/>
</dbReference>
<dbReference type="Pfam" id="PF06733">
    <property type="entry name" value="DEAD_2"/>
    <property type="match status" value="1"/>
</dbReference>
<dbReference type="GO" id="GO:0090657">
    <property type="term" value="P:telomeric loop disassembly"/>
    <property type="evidence" value="ECO:0007669"/>
    <property type="project" value="TreeGrafter"/>
</dbReference>
<feature type="region of interest" description="Disordered" evidence="18">
    <location>
        <begin position="1078"/>
        <end position="1186"/>
    </location>
</feature>
<dbReference type="GO" id="GO:0051539">
    <property type="term" value="F:4 iron, 4 sulfur cluster binding"/>
    <property type="evidence" value="ECO:0007669"/>
    <property type="project" value="UniProtKB-KW"/>
</dbReference>
<dbReference type="GO" id="GO:0003677">
    <property type="term" value="F:DNA binding"/>
    <property type="evidence" value="ECO:0007669"/>
    <property type="project" value="UniProtKB-KW"/>
</dbReference>
<dbReference type="CDD" id="cd17970">
    <property type="entry name" value="DEAHc_FancJ"/>
    <property type="match status" value="1"/>
</dbReference>
<evidence type="ECO:0000256" key="9">
    <source>
        <dbReference type="ARBA" id="ARBA00022840"/>
    </source>
</evidence>
<feature type="region of interest" description="Disordered" evidence="18">
    <location>
        <begin position="766"/>
        <end position="798"/>
    </location>
</feature>
<dbReference type="InterPro" id="IPR014013">
    <property type="entry name" value="Helic_SF1/SF2_ATP-bd_DinG/Rad3"/>
</dbReference>
<evidence type="ECO:0000313" key="20">
    <source>
        <dbReference type="EMBL" id="JAT74496.1"/>
    </source>
</evidence>
<dbReference type="Pfam" id="PF13307">
    <property type="entry name" value="Helicase_C_2"/>
    <property type="match status" value="1"/>
</dbReference>
<dbReference type="EMBL" id="GDKF01004126">
    <property type="protein sequence ID" value="JAT74496.1"/>
    <property type="molecule type" value="Transcribed_RNA"/>
</dbReference>
<dbReference type="GO" id="GO:0006281">
    <property type="term" value="P:DNA repair"/>
    <property type="evidence" value="ECO:0007669"/>
    <property type="project" value="UniProtKB-KW"/>
</dbReference>
<dbReference type="SUPFAM" id="SSF57850">
    <property type="entry name" value="RING/U-box"/>
    <property type="match status" value="1"/>
</dbReference>
<keyword evidence="11" id="KW-0411">Iron-sulfur</keyword>
<keyword evidence="10" id="KW-0408">Iron</keyword>
<feature type="compositionally biased region" description="Pro residues" evidence="18">
    <location>
        <begin position="979"/>
        <end position="989"/>
    </location>
</feature>
<dbReference type="PROSITE" id="PS00690">
    <property type="entry name" value="DEAH_ATP_HELICASE"/>
    <property type="match status" value="1"/>
</dbReference>
<evidence type="ECO:0000256" key="3">
    <source>
        <dbReference type="ARBA" id="ARBA00022485"/>
    </source>
</evidence>
<comment type="catalytic activity">
    <reaction evidence="16">
        <text>ATP + H2O = ADP + phosphate + H(+)</text>
        <dbReference type="Rhea" id="RHEA:13065"/>
        <dbReference type="ChEBI" id="CHEBI:15377"/>
        <dbReference type="ChEBI" id="CHEBI:15378"/>
        <dbReference type="ChEBI" id="CHEBI:30616"/>
        <dbReference type="ChEBI" id="CHEBI:43474"/>
        <dbReference type="ChEBI" id="CHEBI:456216"/>
    </reaction>
</comment>
<keyword evidence="8" id="KW-0347">Helicase</keyword>
<evidence type="ECO:0000256" key="11">
    <source>
        <dbReference type="ARBA" id="ARBA00023014"/>
    </source>
</evidence>
<dbReference type="InterPro" id="IPR006554">
    <property type="entry name" value="Helicase-like_DEXD_c2"/>
</dbReference>
<dbReference type="InterPro" id="IPR006555">
    <property type="entry name" value="ATP-dep_Helicase_C"/>
</dbReference>
<keyword evidence="9" id="KW-0067">ATP-binding</keyword>
<accession>A0A1D2A5K1</accession>
<dbReference type="PROSITE" id="PS51193">
    <property type="entry name" value="HELICASE_ATP_BIND_2"/>
    <property type="match status" value="1"/>
</dbReference>
<dbReference type="NCBIfam" id="TIGR00604">
    <property type="entry name" value="rad3"/>
    <property type="match status" value="1"/>
</dbReference>
<evidence type="ECO:0000256" key="15">
    <source>
        <dbReference type="ARBA" id="ARBA00023242"/>
    </source>
</evidence>
<dbReference type="SUPFAM" id="SSF52540">
    <property type="entry name" value="P-loop containing nucleoside triphosphate hydrolases"/>
    <property type="match status" value="1"/>
</dbReference>
<dbReference type="GO" id="GO:0010569">
    <property type="term" value="P:regulation of double-strand break repair via homologous recombination"/>
    <property type="evidence" value="ECO:0007669"/>
    <property type="project" value="TreeGrafter"/>
</dbReference>
<evidence type="ECO:0000256" key="6">
    <source>
        <dbReference type="ARBA" id="ARBA00022763"/>
    </source>
</evidence>
<dbReference type="CDD" id="cd18788">
    <property type="entry name" value="SF2_C_XPD"/>
    <property type="match status" value="1"/>
</dbReference>
<feature type="compositionally biased region" description="Low complexity" evidence="18">
    <location>
        <begin position="944"/>
        <end position="955"/>
    </location>
</feature>
<dbReference type="Pfam" id="PF23116">
    <property type="entry name" value="HHD_RTEL1"/>
    <property type="match status" value="1"/>
</dbReference>
<dbReference type="InterPro" id="IPR045028">
    <property type="entry name" value="DinG/Rad3-like"/>
</dbReference>
<dbReference type="SMART" id="SM00491">
    <property type="entry name" value="HELICc2"/>
    <property type="match status" value="1"/>
</dbReference>
<evidence type="ECO:0000256" key="17">
    <source>
        <dbReference type="ARBA" id="ARBA00073810"/>
    </source>
</evidence>
<dbReference type="InterPro" id="IPR010614">
    <property type="entry name" value="RAD3-like_helicase_DEAD"/>
</dbReference>
<keyword evidence="6" id="KW-0227">DNA damage</keyword>
<keyword evidence="12" id="KW-0238">DNA-binding</keyword>
<sequence>MPSYTLSGVEVTFPHTAYPCQLTYMTKVIQALQAGENALLESPTGTGKTLCLLCATLAWRAHFVKEAAEHASRVAAQPHASQLVQGLREAWAEHKLEQAESGKGELPTVVYASRTHSQLAQVMRELRTSGYRVRSAVLSSRAHTCLHPVVSTLHGQAANRACRSLISRRGCKWQHDVERFAKGNPDASLEVLDIEDLVRLGTQRQLCPFLLSKEYATTADILFVPYNYLIDPQRRKSLNISWKNAVLIFDEAHNVESVCSDAASFDLTAGVLAGSIEELGTAAELAVTKGDGGSNIYNEHGKQEKGTNYLQLATELRQAQIILKKLEQSIAATAVPSSTGFTAPGAFLFELFGRVNLTLETWPVLAACLEAGVDLLAGDAAESGRRSGARSTSYRLHNLQEALSLAFEAAAPAAPGQPPAHLGYRVYIHREEAKNKMLVPTLSFWCFSPGQAMLQLKELQVKAIMLTSGTLSPLASFAAELSIVFPHRLENPHVIDPSQVWVGCVPVGPSGHPLNSSFQTRGDLRYREDLGNSIVNFARIVPDGLLVFFPSYGLLDSCVEGWKLPSSGGTTIWERICRHKAPVVEPRDSAQFVLAVQDFQAKLDGPGTGGAVLFAVCRGKASEGIDFSDRAGRAVIITGIPYANKADAKVRLKQEVLNESLRGRVGAAKRPIGMPGEAFRGPGRPEALSGDQWYVQQAVRAVNQAMGRVIRHKDDYGAVILCDERFKTPNMRNQLSKWLREQTVVFPDYGKAAGSLTTFFRANAGRAREPAAQTQREPAAAQPFASAVTGGAPRPGEVAVQQAKPGPLLASLPTAMDLAGITASLLGGASGGGAVPARRPGDAGGPGLLQALDRGTGAPTEQPAAARRTAERSVRDELPGSGHAVEGLPDGDPSRPGTSQALPPMRQRTDDGPAAKPWQRASTARPTAARVESGAPDEAEPSQAGDTGAVVGTTGLSDGRSGADGSISQQPHSAAQPSGPGPPPDPTRPAPHGTSATLPSRELTVKEYMAQLKAGLAPELFRRINAALQAYQASRDREALVASVIATLDRPEQFALLAGFSLFLPKAERAGFRNRIGPAPSADSAWAVPGDGERLPLHDGPSPLGSSVAPARQTVGKSVLGRPAQPSSRRGGGGAQGASLPPQVERLQPGPGRATPVTQQPAPLMPGPDGRATVGAPTTGPRSSARPRVALANATNAARPGLGSGTAAGCKVPAWSGGAEPAPGRAAPARRPVGAGAPAPTPPCSICGKVPMSSAYEASCGYLACYACWLGALAKFKCPTCGKGVRKSHLLPKHFV</sequence>
<dbReference type="GO" id="GO:0003678">
    <property type="term" value="F:DNA helicase activity"/>
    <property type="evidence" value="ECO:0007669"/>
    <property type="project" value="InterPro"/>
</dbReference>
<keyword evidence="4" id="KW-0479">Metal-binding</keyword>
<reference evidence="20" key="1">
    <citation type="submission" date="2015-08" db="EMBL/GenBank/DDBJ databases">
        <authorList>
            <person name="Babu N.S."/>
            <person name="Beckwith C.J."/>
            <person name="Beseler K.G."/>
            <person name="Brison A."/>
            <person name="Carone J.V."/>
            <person name="Caskin T.P."/>
            <person name="Diamond M."/>
            <person name="Durham M.E."/>
            <person name="Foxe J.M."/>
            <person name="Go M."/>
            <person name="Henderson B.A."/>
            <person name="Jones I.B."/>
            <person name="McGettigan J.A."/>
            <person name="Micheletti S.J."/>
            <person name="Nasrallah M.E."/>
            <person name="Ortiz D."/>
            <person name="Piller C.R."/>
            <person name="Privatt S.R."/>
            <person name="Schneider S.L."/>
            <person name="Sharp S."/>
            <person name="Smith T.C."/>
            <person name="Stanton J.D."/>
            <person name="Ullery H.E."/>
            <person name="Wilson R.J."/>
            <person name="Serrano M.G."/>
            <person name="Buck G."/>
            <person name="Lee V."/>
            <person name="Wang Y."/>
            <person name="Carvalho R."/>
            <person name="Voegtly L."/>
            <person name="Shi R."/>
            <person name="Duckworth R."/>
            <person name="Johnson A."/>
            <person name="Loviza R."/>
            <person name="Walstead R."/>
            <person name="Shah Z."/>
            <person name="Kiflezghi M."/>
            <person name="Wade K."/>
            <person name="Ball S.L."/>
            <person name="Bradley K.W."/>
            <person name="Asai D.J."/>
            <person name="Bowman C.A."/>
            <person name="Russell D.A."/>
            <person name="Pope W.H."/>
            <person name="Jacobs-Sera D."/>
            <person name="Hendrix R.W."/>
            <person name="Hatfull G.F."/>
        </authorList>
    </citation>
    <scope>NUCLEOTIDE SEQUENCE</scope>
</reference>
<evidence type="ECO:0000259" key="19">
    <source>
        <dbReference type="PROSITE" id="PS51193"/>
    </source>
</evidence>
<comment type="similarity">
    <text evidence="2">Belongs to the helicase family. RAD3/XPD subfamily.</text>
</comment>
<dbReference type="Gene3D" id="1.20.1160.20">
    <property type="match status" value="1"/>
</dbReference>
<protein>
    <recommendedName>
        <fullName evidence="17">Regulator of telomere elongation helicase 1 homolog</fullName>
    </recommendedName>
</protein>
<evidence type="ECO:0000256" key="13">
    <source>
        <dbReference type="ARBA" id="ARBA00023204"/>
    </source>
</evidence>
<organism evidence="20">
    <name type="scientific">Auxenochlorella protothecoides</name>
    <name type="common">Green microalga</name>
    <name type="synonym">Chlorella protothecoides</name>
    <dbReference type="NCBI Taxonomy" id="3075"/>
    <lineage>
        <taxon>Eukaryota</taxon>
        <taxon>Viridiplantae</taxon>
        <taxon>Chlorophyta</taxon>
        <taxon>core chlorophytes</taxon>
        <taxon>Trebouxiophyceae</taxon>
        <taxon>Chlorellales</taxon>
        <taxon>Chlorellaceae</taxon>
        <taxon>Auxenochlorella</taxon>
    </lineage>
</organism>
<dbReference type="InterPro" id="IPR027417">
    <property type="entry name" value="P-loop_NTPase"/>
</dbReference>
<dbReference type="GO" id="GO:0005524">
    <property type="term" value="F:ATP binding"/>
    <property type="evidence" value="ECO:0007669"/>
    <property type="project" value="UniProtKB-KW"/>
</dbReference>
<keyword evidence="13" id="KW-0234">DNA repair</keyword>
<evidence type="ECO:0000256" key="8">
    <source>
        <dbReference type="ARBA" id="ARBA00022806"/>
    </source>
</evidence>
<dbReference type="Pfam" id="PF23109">
    <property type="entry name" value="ARCH_RTEL1"/>
    <property type="match status" value="1"/>
</dbReference>
<dbReference type="GO" id="GO:0070182">
    <property type="term" value="F:DNA polymerase binding"/>
    <property type="evidence" value="ECO:0007669"/>
    <property type="project" value="TreeGrafter"/>
</dbReference>
<evidence type="ECO:0000256" key="4">
    <source>
        <dbReference type="ARBA" id="ARBA00022723"/>
    </source>
</evidence>
<dbReference type="GO" id="GO:0046872">
    <property type="term" value="F:metal ion binding"/>
    <property type="evidence" value="ECO:0007669"/>
    <property type="project" value="UniProtKB-KW"/>
</dbReference>
<keyword evidence="5" id="KW-0547">Nucleotide-binding</keyword>
<evidence type="ECO:0000256" key="12">
    <source>
        <dbReference type="ARBA" id="ARBA00023125"/>
    </source>
</evidence>
<evidence type="ECO:0000256" key="1">
    <source>
        <dbReference type="ARBA" id="ARBA00004123"/>
    </source>
</evidence>
<dbReference type="PANTHER" id="PTHR11472">
    <property type="entry name" value="DNA REPAIR DEAD HELICASE RAD3/XP-D SUBFAMILY MEMBER"/>
    <property type="match status" value="1"/>
</dbReference>
<feature type="compositionally biased region" description="Basic and acidic residues" evidence="18">
    <location>
        <begin position="868"/>
        <end position="878"/>
    </location>
</feature>
<feature type="domain" description="Helicase ATP-binding" evidence="19">
    <location>
        <begin position="7"/>
        <end position="333"/>
    </location>
</feature>
<name>A0A1D2A5K1_AUXPR</name>
<evidence type="ECO:0000256" key="18">
    <source>
        <dbReference type="SAM" id="MobiDB-lite"/>
    </source>
</evidence>
<keyword evidence="3" id="KW-0004">4Fe-4S</keyword>
<evidence type="ECO:0000256" key="5">
    <source>
        <dbReference type="ARBA" id="ARBA00022741"/>
    </source>
</evidence>
<dbReference type="GO" id="GO:0016818">
    <property type="term" value="F:hydrolase activity, acting on acid anhydrides, in phosphorus-containing anhydrides"/>
    <property type="evidence" value="ECO:0007669"/>
    <property type="project" value="InterPro"/>
</dbReference>
<dbReference type="InterPro" id="IPR013020">
    <property type="entry name" value="Rad3/Chl1-like"/>
</dbReference>
<comment type="subcellular location">
    <subcellularLocation>
        <location evidence="1">Nucleus</location>
    </subcellularLocation>
</comment>
<dbReference type="Gene3D" id="3.40.50.300">
    <property type="entry name" value="P-loop containing nucleotide triphosphate hydrolases"/>
    <property type="match status" value="2"/>
</dbReference>
<proteinExistence type="inferred from homology"/>